<keyword evidence="2" id="KW-1185">Reference proteome</keyword>
<proteinExistence type="predicted"/>
<name>A0A395JFK1_9GAMM</name>
<protein>
    <submittedName>
        <fullName evidence="1">Uncharacterized protein</fullName>
    </submittedName>
</protein>
<dbReference type="AlphaFoldDB" id="A0A395JFK1"/>
<dbReference type="InParanoid" id="A0A395JFK1"/>
<organism evidence="1 2">
    <name type="scientific">Arenicella xantha</name>
    <dbReference type="NCBI Taxonomy" id="644221"/>
    <lineage>
        <taxon>Bacteria</taxon>
        <taxon>Pseudomonadati</taxon>
        <taxon>Pseudomonadota</taxon>
        <taxon>Gammaproteobacteria</taxon>
        <taxon>Arenicellales</taxon>
        <taxon>Arenicellaceae</taxon>
        <taxon>Arenicella</taxon>
    </lineage>
</organism>
<sequence>MLQKLLRMLRFWLARSIDLASQMVPFLGIVLYSGRPAVD</sequence>
<comment type="caution">
    <text evidence="1">The sequence shown here is derived from an EMBL/GenBank/DDBJ whole genome shotgun (WGS) entry which is preliminary data.</text>
</comment>
<evidence type="ECO:0000313" key="1">
    <source>
        <dbReference type="EMBL" id="RBP48488.1"/>
    </source>
</evidence>
<accession>A0A395JFK1</accession>
<dbReference type="Proteomes" id="UP000253083">
    <property type="component" value="Unassembled WGS sequence"/>
</dbReference>
<gene>
    <name evidence="1" type="ORF">DFR28_10790</name>
</gene>
<reference evidence="1 2" key="1">
    <citation type="submission" date="2018-06" db="EMBL/GenBank/DDBJ databases">
        <title>Genomic Encyclopedia of Type Strains, Phase IV (KMG-IV): sequencing the most valuable type-strain genomes for metagenomic binning, comparative biology and taxonomic classification.</title>
        <authorList>
            <person name="Goeker M."/>
        </authorList>
    </citation>
    <scope>NUCLEOTIDE SEQUENCE [LARGE SCALE GENOMIC DNA]</scope>
    <source>
        <strain evidence="1 2">DSM 24032</strain>
    </source>
</reference>
<dbReference type="EMBL" id="QNRT01000007">
    <property type="protein sequence ID" value="RBP48488.1"/>
    <property type="molecule type" value="Genomic_DNA"/>
</dbReference>
<evidence type="ECO:0000313" key="2">
    <source>
        <dbReference type="Proteomes" id="UP000253083"/>
    </source>
</evidence>